<dbReference type="SUPFAM" id="SSF88659">
    <property type="entry name" value="Sigma3 and sigma4 domains of RNA polymerase sigma factors"/>
    <property type="match status" value="1"/>
</dbReference>
<comment type="caution">
    <text evidence="8">The sequence shown here is derived from an EMBL/GenBank/DDBJ whole genome shotgun (WGS) entry which is preliminary data.</text>
</comment>
<feature type="compositionally biased region" description="Acidic residues" evidence="6">
    <location>
        <begin position="181"/>
        <end position="192"/>
    </location>
</feature>
<dbReference type="Gene3D" id="1.10.1740.10">
    <property type="match status" value="1"/>
</dbReference>
<dbReference type="InterPro" id="IPR014284">
    <property type="entry name" value="RNA_pol_sigma-70_dom"/>
</dbReference>
<evidence type="ECO:0000256" key="4">
    <source>
        <dbReference type="ARBA" id="ARBA00023125"/>
    </source>
</evidence>
<evidence type="ECO:0000256" key="5">
    <source>
        <dbReference type="ARBA" id="ARBA00023163"/>
    </source>
</evidence>
<dbReference type="EMBL" id="BAAANL010000006">
    <property type="protein sequence ID" value="GAA1869249.1"/>
    <property type="molecule type" value="Genomic_DNA"/>
</dbReference>
<comment type="similarity">
    <text evidence="1">Belongs to the sigma-70 factor family. ECF subfamily.</text>
</comment>
<dbReference type="InterPro" id="IPR013324">
    <property type="entry name" value="RNA_pol_sigma_r3/r4-like"/>
</dbReference>
<dbReference type="CDD" id="cd06171">
    <property type="entry name" value="Sigma70_r4"/>
    <property type="match status" value="1"/>
</dbReference>
<evidence type="ECO:0000256" key="3">
    <source>
        <dbReference type="ARBA" id="ARBA00023082"/>
    </source>
</evidence>
<dbReference type="NCBIfam" id="TIGR02937">
    <property type="entry name" value="sigma70-ECF"/>
    <property type="match status" value="1"/>
</dbReference>
<dbReference type="SUPFAM" id="SSF88946">
    <property type="entry name" value="Sigma2 domain of RNA polymerase sigma factors"/>
    <property type="match status" value="1"/>
</dbReference>
<dbReference type="InterPro" id="IPR013325">
    <property type="entry name" value="RNA_pol_sigma_r2"/>
</dbReference>
<dbReference type="Proteomes" id="UP001501094">
    <property type="component" value="Unassembled WGS sequence"/>
</dbReference>
<evidence type="ECO:0000259" key="7">
    <source>
        <dbReference type="Pfam" id="PF04545"/>
    </source>
</evidence>
<evidence type="ECO:0000256" key="2">
    <source>
        <dbReference type="ARBA" id="ARBA00023015"/>
    </source>
</evidence>
<accession>A0ABN2NHL6</accession>
<dbReference type="InterPro" id="IPR007630">
    <property type="entry name" value="RNA_pol_sigma70_r4"/>
</dbReference>
<proteinExistence type="inferred from homology"/>
<keyword evidence="4" id="KW-0238">DNA-binding</keyword>
<keyword evidence="5" id="KW-0804">Transcription</keyword>
<feature type="domain" description="RNA polymerase sigma-70 region 4" evidence="7">
    <location>
        <begin position="127"/>
        <end position="175"/>
    </location>
</feature>
<dbReference type="Pfam" id="PF04545">
    <property type="entry name" value="Sigma70_r4"/>
    <property type="match status" value="1"/>
</dbReference>
<evidence type="ECO:0000313" key="9">
    <source>
        <dbReference type="Proteomes" id="UP001501094"/>
    </source>
</evidence>
<dbReference type="Gene3D" id="1.10.10.10">
    <property type="entry name" value="Winged helix-like DNA-binding domain superfamily/Winged helix DNA-binding domain"/>
    <property type="match status" value="1"/>
</dbReference>
<dbReference type="InterPro" id="IPR036388">
    <property type="entry name" value="WH-like_DNA-bd_sf"/>
</dbReference>
<evidence type="ECO:0000256" key="1">
    <source>
        <dbReference type="ARBA" id="ARBA00010641"/>
    </source>
</evidence>
<keyword evidence="2" id="KW-0805">Transcription regulation</keyword>
<protein>
    <submittedName>
        <fullName evidence="8">SigE family RNA polymerase sigma factor</fullName>
    </submittedName>
</protein>
<evidence type="ECO:0000313" key="8">
    <source>
        <dbReference type="EMBL" id="GAA1869249.1"/>
    </source>
</evidence>
<gene>
    <name evidence="8" type="ORF">GCM10009751_30000</name>
</gene>
<reference evidence="8 9" key="1">
    <citation type="journal article" date="2019" name="Int. J. Syst. Evol. Microbiol.">
        <title>The Global Catalogue of Microorganisms (GCM) 10K type strain sequencing project: providing services to taxonomists for standard genome sequencing and annotation.</title>
        <authorList>
            <consortium name="The Broad Institute Genomics Platform"/>
            <consortium name="The Broad Institute Genome Sequencing Center for Infectious Disease"/>
            <person name="Wu L."/>
            <person name="Ma J."/>
        </authorList>
    </citation>
    <scope>NUCLEOTIDE SEQUENCE [LARGE SCALE GENOMIC DNA]</scope>
    <source>
        <strain evidence="8 9">JCM 14326</strain>
    </source>
</reference>
<dbReference type="InterPro" id="IPR039425">
    <property type="entry name" value="RNA_pol_sigma-70-like"/>
</dbReference>
<organism evidence="8 9">
    <name type="scientific">Myceligenerans crystallogenes</name>
    <dbReference type="NCBI Taxonomy" id="316335"/>
    <lineage>
        <taxon>Bacteria</taxon>
        <taxon>Bacillati</taxon>
        <taxon>Actinomycetota</taxon>
        <taxon>Actinomycetes</taxon>
        <taxon>Micrococcales</taxon>
        <taxon>Promicromonosporaceae</taxon>
        <taxon>Myceligenerans</taxon>
    </lineage>
</organism>
<keyword evidence="9" id="KW-1185">Reference proteome</keyword>
<name>A0ABN2NHL6_9MICO</name>
<dbReference type="PANTHER" id="PTHR43133">
    <property type="entry name" value="RNA POLYMERASE ECF-TYPE SIGMA FACTO"/>
    <property type="match status" value="1"/>
</dbReference>
<sequence length="222" mass="24310">MEQGMTAEWDAELTELVTHRGGALVTHAYLLAGDRREAEDLVQDALVKVYSKFRRPHPPGAAGMTTLDVTVPVGNVEGYVRRTITTLFLDRYRRRQRWFRVAHLLPADGSVRGADDPAAARADVGAALRRLTPRQRACVVLRYYEDLTVPQIAAELRISEGTVKSHLHTALPALRALLGTDEAESETGEADGETGRRRTPAAGLRDTHLIGTKPALEGGDAR</sequence>
<evidence type="ECO:0000256" key="6">
    <source>
        <dbReference type="SAM" id="MobiDB-lite"/>
    </source>
</evidence>
<keyword evidence="3" id="KW-0731">Sigma factor</keyword>
<dbReference type="PANTHER" id="PTHR43133:SF50">
    <property type="entry name" value="ECF RNA POLYMERASE SIGMA FACTOR SIGM"/>
    <property type="match status" value="1"/>
</dbReference>
<feature type="region of interest" description="Disordered" evidence="6">
    <location>
        <begin position="178"/>
        <end position="222"/>
    </location>
</feature>